<proteinExistence type="predicted"/>
<gene>
    <name evidence="1" type="ORF">BC936DRAFT_144266</name>
</gene>
<evidence type="ECO:0000313" key="1">
    <source>
        <dbReference type="EMBL" id="RUP51951.1"/>
    </source>
</evidence>
<protein>
    <submittedName>
        <fullName evidence="1">Uncharacterized protein</fullName>
    </submittedName>
</protein>
<keyword evidence="2" id="KW-1185">Reference proteome</keyword>
<sequence length="158" mass="16972">MIDLTPNYIPAVIDHNTRTTTWEDPRGYYAAPSQSHQSGYYPPPQGYAPPPQGYAPPPQGYAPPPQGYAPPPQGYAPPPQGYAPPPQGYAPPPQLQYAPQPPSQKQQSGKKTGHTGLALAGTAAAAGLAGFIAGEVIEHRKDEERVGCCIRDFYLFIF</sequence>
<dbReference type="EMBL" id="RBNI01000317">
    <property type="protein sequence ID" value="RUP51951.1"/>
    <property type="molecule type" value="Genomic_DNA"/>
</dbReference>
<dbReference type="AlphaFoldDB" id="A0A433DMB8"/>
<comment type="caution">
    <text evidence="1">The sequence shown here is derived from an EMBL/GenBank/DDBJ whole genome shotgun (WGS) entry which is preliminary data.</text>
</comment>
<evidence type="ECO:0000313" key="2">
    <source>
        <dbReference type="Proteomes" id="UP000268093"/>
    </source>
</evidence>
<dbReference type="Gene3D" id="2.20.70.10">
    <property type="match status" value="1"/>
</dbReference>
<dbReference type="Proteomes" id="UP000268093">
    <property type="component" value="Unassembled WGS sequence"/>
</dbReference>
<organism evidence="1 2">
    <name type="scientific">Jimgerdemannia flammicorona</name>
    <dbReference type="NCBI Taxonomy" id="994334"/>
    <lineage>
        <taxon>Eukaryota</taxon>
        <taxon>Fungi</taxon>
        <taxon>Fungi incertae sedis</taxon>
        <taxon>Mucoromycota</taxon>
        <taxon>Mucoromycotina</taxon>
        <taxon>Endogonomycetes</taxon>
        <taxon>Endogonales</taxon>
        <taxon>Endogonaceae</taxon>
        <taxon>Jimgerdemannia</taxon>
    </lineage>
</organism>
<name>A0A433DMB8_9FUNG</name>
<reference evidence="1 2" key="1">
    <citation type="journal article" date="2018" name="New Phytol.">
        <title>Phylogenomics of Endogonaceae and evolution of mycorrhizas within Mucoromycota.</title>
        <authorList>
            <person name="Chang Y."/>
            <person name="Desiro A."/>
            <person name="Na H."/>
            <person name="Sandor L."/>
            <person name="Lipzen A."/>
            <person name="Clum A."/>
            <person name="Barry K."/>
            <person name="Grigoriev I.V."/>
            <person name="Martin F.M."/>
            <person name="Stajich J.E."/>
            <person name="Smith M.E."/>
            <person name="Bonito G."/>
            <person name="Spatafora J.W."/>
        </authorList>
    </citation>
    <scope>NUCLEOTIDE SEQUENCE [LARGE SCALE GENOMIC DNA]</scope>
    <source>
        <strain evidence="1 2">GMNB39</strain>
    </source>
</reference>
<accession>A0A433DMB8</accession>